<feature type="domain" description="FAD-binding" evidence="9">
    <location>
        <begin position="5"/>
        <end position="317"/>
    </location>
</feature>
<dbReference type="InterPro" id="IPR002938">
    <property type="entry name" value="FAD-bd"/>
</dbReference>
<evidence type="ECO:0000256" key="1">
    <source>
        <dbReference type="ARBA" id="ARBA00001974"/>
    </source>
</evidence>
<dbReference type="Pfam" id="PF01494">
    <property type="entry name" value="FAD_binding_3"/>
    <property type="match status" value="1"/>
</dbReference>
<dbReference type="GO" id="GO:0004497">
    <property type="term" value="F:monooxygenase activity"/>
    <property type="evidence" value="ECO:0007669"/>
    <property type="project" value="UniProtKB-KW"/>
</dbReference>
<evidence type="ECO:0000256" key="7">
    <source>
        <dbReference type="ARBA" id="ARBA00023033"/>
    </source>
</evidence>
<dbReference type="Proteomes" id="UP000305881">
    <property type="component" value="Chromosome"/>
</dbReference>
<evidence type="ECO:0000256" key="4">
    <source>
        <dbReference type="ARBA" id="ARBA00022630"/>
    </source>
</evidence>
<comment type="similarity">
    <text evidence="3">Belongs to the UbiH/COQ6 family.</text>
</comment>
<keyword evidence="7" id="KW-0503">Monooxygenase</keyword>
<keyword evidence="8" id="KW-1133">Transmembrane helix</keyword>
<proteinExistence type="inferred from homology"/>
<dbReference type="GO" id="GO:0071949">
    <property type="term" value="F:FAD binding"/>
    <property type="evidence" value="ECO:0007669"/>
    <property type="project" value="InterPro"/>
</dbReference>
<dbReference type="InterPro" id="IPR010971">
    <property type="entry name" value="UbiH/COQ6"/>
</dbReference>
<feature type="transmembrane region" description="Helical" evidence="8">
    <location>
        <begin position="7"/>
        <end position="28"/>
    </location>
</feature>
<evidence type="ECO:0000313" key="11">
    <source>
        <dbReference type="Proteomes" id="UP000305881"/>
    </source>
</evidence>
<name>A0A4P9ULX6_METBY</name>
<keyword evidence="8" id="KW-0812">Transmembrane</keyword>
<dbReference type="NCBIfam" id="TIGR01988">
    <property type="entry name" value="Ubi-OHases"/>
    <property type="match status" value="1"/>
</dbReference>
<dbReference type="STRING" id="675511.GCA_000341735_02171"/>
<dbReference type="InterPro" id="IPR018168">
    <property type="entry name" value="Ubi_Hdrlase_CS"/>
</dbReference>
<dbReference type="OrthoDB" id="9769565at2"/>
<dbReference type="InterPro" id="IPR051205">
    <property type="entry name" value="UbiH/COQ6_monooxygenase"/>
</dbReference>
<dbReference type="EMBL" id="CP035467">
    <property type="protein sequence ID" value="QCW81540.1"/>
    <property type="molecule type" value="Genomic_DNA"/>
</dbReference>
<evidence type="ECO:0000256" key="6">
    <source>
        <dbReference type="ARBA" id="ARBA00023002"/>
    </source>
</evidence>
<evidence type="ECO:0000313" key="10">
    <source>
        <dbReference type="EMBL" id="QCW81540.1"/>
    </source>
</evidence>
<dbReference type="InterPro" id="IPR036188">
    <property type="entry name" value="FAD/NAD-bd_sf"/>
</dbReference>
<organism evidence="10 11">
    <name type="scientific">Methylotuvimicrobium buryatense</name>
    <name type="common">Methylomicrobium buryatense</name>
    <dbReference type="NCBI Taxonomy" id="95641"/>
    <lineage>
        <taxon>Bacteria</taxon>
        <taxon>Pseudomonadati</taxon>
        <taxon>Pseudomonadota</taxon>
        <taxon>Gammaproteobacteria</taxon>
        <taxon>Methylococcales</taxon>
        <taxon>Methylococcaceae</taxon>
        <taxon>Methylotuvimicrobium</taxon>
    </lineage>
</organism>
<keyword evidence="11" id="KW-1185">Reference proteome</keyword>
<dbReference type="Gene3D" id="3.50.50.60">
    <property type="entry name" value="FAD/NAD(P)-binding domain"/>
    <property type="match status" value="2"/>
</dbReference>
<keyword evidence="4" id="KW-0285">Flavoprotein</keyword>
<dbReference type="GO" id="GO:0016705">
    <property type="term" value="F:oxidoreductase activity, acting on paired donors, with incorporation or reduction of molecular oxygen"/>
    <property type="evidence" value="ECO:0007669"/>
    <property type="project" value="InterPro"/>
</dbReference>
<comment type="cofactor">
    <cofactor evidence="1">
        <name>FAD</name>
        <dbReference type="ChEBI" id="CHEBI:57692"/>
    </cofactor>
</comment>
<keyword evidence="10" id="KW-0830">Ubiquinone</keyword>
<dbReference type="AlphaFoldDB" id="A0A4P9ULX6"/>
<dbReference type="GO" id="GO:0006744">
    <property type="term" value="P:ubiquinone biosynthetic process"/>
    <property type="evidence" value="ECO:0007669"/>
    <property type="project" value="UniProtKB-UniPathway"/>
</dbReference>
<dbReference type="PANTHER" id="PTHR43876">
    <property type="entry name" value="UBIQUINONE BIOSYNTHESIS MONOOXYGENASE COQ6, MITOCHONDRIAL"/>
    <property type="match status" value="1"/>
</dbReference>
<evidence type="ECO:0000259" key="9">
    <source>
        <dbReference type="Pfam" id="PF01494"/>
    </source>
</evidence>
<dbReference type="KEGG" id="mbur:EQU24_04195"/>
<dbReference type="PROSITE" id="PS01304">
    <property type="entry name" value="UBIH"/>
    <property type="match status" value="1"/>
</dbReference>
<reference evidence="11" key="1">
    <citation type="journal article" date="2019" name="J. Bacteriol.">
        <title>A Mutagenic Screen Identifies a TonB-Dependent Receptor Required for the Lanthanide Metal Switch in the Type I Methanotroph 'Methylotuvimicrobium buryatense' 5GB1C.</title>
        <authorList>
            <person name="Groom J.D."/>
            <person name="Ford S.M."/>
            <person name="Pesesky M.W."/>
            <person name="Lidstrom M.E."/>
        </authorList>
    </citation>
    <scope>NUCLEOTIDE SEQUENCE [LARGE SCALE GENOMIC DNA]</scope>
    <source>
        <strain evidence="11">5GB1C</strain>
    </source>
</reference>
<dbReference type="SUPFAM" id="SSF51905">
    <property type="entry name" value="FAD/NAD(P)-binding domain"/>
    <property type="match status" value="1"/>
</dbReference>
<evidence type="ECO:0000256" key="8">
    <source>
        <dbReference type="SAM" id="Phobius"/>
    </source>
</evidence>
<dbReference type="PANTHER" id="PTHR43876:SF7">
    <property type="entry name" value="UBIQUINONE BIOSYNTHESIS MONOOXYGENASE COQ6, MITOCHONDRIAL"/>
    <property type="match status" value="1"/>
</dbReference>
<comment type="pathway">
    <text evidence="2">Cofactor biosynthesis; ubiquinone biosynthesis.</text>
</comment>
<evidence type="ECO:0000256" key="3">
    <source>
        <dbReference type="ARBA" id="ARBA00005349"/>
    </source>
</evidence>
<dbReference type="UniPathway" id="UPA00232"/>
<dbReference type="PRINTS" id="PR00420">
    <property type="entry name" value="RNGMNOXGNASE"/>
</dbReference>
<dbReference type="RefSeq" id="WP_017840702.1">
    <property type="nucleotide sequence ID" value="NZ_CP035467.1"/>
</dbReference>
<evidence type="ECO:0000256" key="5">
    <source>
        <dbReference type="ARBA" id="ARBA00022827"/>
    </source>
</evidence>
<sequence length="406" mass="44660">MTMQAEVIVVGGGMVGAALACALGYGGVETMLLDRRSPERQWDESLRDIRVSALTKASQAILEGVGAWRGIVQKGAAPYKDMRVWDGRSDGYLHFDCADTVFPELGHIVENRITVAALWDILDGLPTVQCITPAEIERMESIENGRRLRLTDGQSFEAPLVVAADGRESALRSMAGIGVTGWPYRQDGLVATVQTELEHQATAWQRFLEEGPLAFLPLFDGQCSIVWTLSTETAQQYLTLPDDEFLRLLQQASGGILGNMLKIGPRAAFPLKFQFADRYTDSHLALVGDAAHAMHPLAGQGANAGLLDAAALAEAVIDTQRSGRPLSGVQYLRHYERWRKGDNLMMMASMDLINKTYAVGNPMFAKLRSFGMNRINHTTALKDYLNRHAMGLRDDLPRLAKGQVCW</sequence>
<protein>
    <submittedName>
        <fullName evidence="10">Ubiquinone biosynthesis protein UbiH</fullName>
    </submittedName>
</protein>
<keyword evidence="8" id="KW-0472">Membrane</keyword>
<evidence type="ECO:0000256" key="2">
    <source>
        <dbReference type="ARBA" id="ARBA00004749"/>
    </source>
</evidence>
<keyword evidence="6" id="KW-0560">Oxidoreductase</keyword>
<accession>A0A4P9ULX6</accession>
<gene>
    <name evidence="10" type="ORF">EQU24_04195</name>
</gene>
<keyword evidence="5" id="KW-0274">FAD</keyword>